<sequence>MVLEPADGGGLQGDEEVDGLRRRGGVVLEPPEKRAHRADHGLAAEAGIGRGGGSHHRWRRRREFGNLGCDERVEARVLYLLAGLCSVGPDVGSPMLVKSDQEELAVRLGLRNGRAGGSLRQNLRYSKQNFYRPNGS</sequence>
<proteinExistence type="predicted"/>
<dbReference type="EMBL" id="KD252686">
    <property type="protein sequence ID" value="EMS48055.1"/>
    <property type="molecule type" value="Genomic_DNA"/>
</dbReference>
<gene>
    <name evidence="2" type="ORF">TRIUR3_23404</name>
</gene>
<accession>M7Z6R8</accession>
<organism evidence="2">
    <name type="scientific">Triticum urartu</name>
    <name type="common">Red wild einkorn</name>
    <name type="synonym">Crithodium urartu</name>
    <dbReference type="NCBI Taxonomy" id="4572"/>
    <lineage>
        <taxon>Eukaryota</taxon>
        <taxon>Viridiplantae</taxon>
        <taxon>Streptophyta</taxon>
        <taxon>Embryophyta</taxon>
        <taxon>Tracheophyta</taxon>
        <taxon>Spermatophyta</taxon>
        <taxon>Magnoliopsida</taxon>
        <taxon>Liliopsida</taxon>
        <taxon>Poales</taxon>
        <taxon>Poaceae</taxon>
        <taxon>BOP clade</taxon>
        <taxon>Pooideae</taxon>
        <taxon>Triticodae</taxon>
        <taxon>Triticeae</taxon>
        <taxon>Triticinae</taxon>
        <taxon>Triticum</taxon>
    </lineage>
</organism>
<reference evidence="2" key="1">
    <citation type="journal article" date="2013" name="Nature">
        <title>Draft genome of the wheat A-genome progenitor Triticum urartu.</title>
        <authorList>
            <person name="Ling H.Q."/>
            <person name="Zhao S."/>
            <person name="Liu D."/>
            <person name="Wang J."/>
            <person name="Sun H."/>
            <person name="Zhang C."/>
            <person name="Fan H."/>
            <person name="Li D."/>
            <person name="Dong L."/>
            <person name="Tao Y."/>
            <person name="Gao C."/>
            <person name="Wu H."/>
            <person name="Li Y."/>
            <person name="Cui Y."/>
            <person name="Guo X."/>
            <person name="Zheng S."/>
            <person name="Wang B."/>
            <person name="Yu K."/>
            <person name="Liang Q."/>
            <person name="Yang W."/>
            <person name="Lou X."/>
            <person name="Chen J."/>
            <person name="Feng M."/>
            <person name="Jian J."/>
            <person name="Zhang X."/>
            <person name="Luo G."/>
            <person name="Jiang Y."/>
            <person name="Liu J."/>
            <person name="Wang Z."/>
            <person name="Sha Y."/>
            <person name="Zhang B."/>
            <person name="Wu H."/>
            <person name="Tang D."/>
            <person name="Shen Q."/>
            <person name="Xue P."/>
            <person name="Zou S."/>
            <person name="Wang X."/>
            <person name="Liu X."/>
            <person name="Wang F."/>
            <person name="Yang Y."/>
            <person name="An X."/>
            <person name="Dong Z."/>
            <person name="Zhang K."/>
            <person name="Zhang X."/>
            <person name="Luo M.C."/>
            <person name="Dvorak J."/>
            <person name="Tong Y."/>
            <person name="Wang J."/>
            <person name="Yang H."/>
            <person name="Li Z."/>
            <person name="Wang D."/>
            <person name="Zhang A."/>
            <person name="Wang J."/>
        </authorList>
    </citation>
    <scope>NUCLEOTIDE SEQUENCE</scope>
</reference>
<protein>
    <submittedName>
        <fullName evidence="2">Uncharacterized protein</fullName>
    </submittedName>
</protein>
<dbReference type="AlphaFoldDB" id="M7Z6R8"/>
<evidence type="ECO:0000313" key="2">
    <source>
        <dbReference type="EMBL" id="EMS48055.1"/>
    </source>
</evidence>
<evidence type="ECO:0000256" key="1">
    <source>
        <dbReference type="SAM" id="MobiDB-lite"/>
    </source>
</evidence>
<feature type="region of interest" description="Disordered" evidence="1">
    <location>
        <begin position="1"/>
        <end position="56"/>
    </location>
</feature>
<feature type="compositionally biased region" description="Basic and acidic residues" evidence="1">
    <location>
        <begin position="30"/>
        <end position="42"/>
    </location>
</feature>
<name>M7Z6R8_TRIUA</name>